<dbReference type="Proteomes" id="UP000551878">
    <property type="component" value="Unassembled WGS sequence"/>
</dbReference>
<dbReference type="GO" id="GO:0003677">
    <property type="term" value="F:DNA binding"/>
    <property type="evidence" value="ECO:0007669"/>
    <property type="project" value="UniProtKB-KW"/>
</dbReference>
<organism evidence="1 2">
    <name type="scientific">Texcoconibacillus texcoconensis</name>
    <dbReference type="NCBI Taxonomy" id="1095777"/>
    <lineage>
        <taxon>Bacteria</taxon>
        <taxon>Bacillati</taxon>
        <taxon>Bacillota</taxon>
        <taxon>Bacilli</taxon>
        <taxon>Bacillales</taxon>
        <taxon>Bacillaceae</taxon>
        <taxon>Texcoconibacillus</taxon>
    </lineage>
</organism>
<protein>
    <submittedName>
        <fullName evidence="1">DNA-binding IclR family transcriptional regulator</fullName>
    </submittedName>
</protein>
<keyword evidence="2" id="KW-1185">Reference proteome</keyword>
<evidence type="ECO:0000313" key="1">
    <source>
        <dbReference type="EMBL" id="MBB5171906.1"/>
    </source>
</evidence>
<dbReference type="SUPFAM" id="SSF46785">
    <property type="entry name" value="Winged helix' DNA-binding domain"/>
    <property type="match status" value="1"/>
</dbReference>
<proteinExistence type="predicted"/>
<comment type="caution">
    <text evidence="1">The sequence shown here is derived from an EMBL/GenBank/DDBJ whole genome shotgun (WGS) entry which is preliminary data.</text>
</comment>
<evidence type="ECO:0000313" key="2">
    <source>
        <dbReference type="Proteomes" id="UP000551878"/>
    </source>
</evidence>
<dbReference type="RefSeq" id="WP_184662401.1">
    <property type="nucleotide sequence ID" value="NZ_JACHHB010000001.1"/>
</dbReference>
<gene>
    <name evidence="1" type="ORF">HNQ41_000046</name>
</gene>
<dbReference type="EMBL" id="JACHHB010000001">
    <property type="protein sequence ID" value="MBB5171906.1"/>
    <property type="molecule type" value="Genomic_DNA"/>
</dbReference>
<name>A0A840QKC4_9BACI</name>
<dbReference type="AlphaFoldDB" id="A0A840QKC4"/>
<dbReference type="InterPro" id="IPR036390">
    <property type="entry name" value="WH_DNA-bd_sf"/>
</dbReference>
<reference evidence="1 2" key="1">
    <citation type="submission" date="2020-08" db="EMBL/GenBank/DDBJ databases">
        <title>Genomic Encyclopedia of Type Strains, Phase IV (KMG-IV): sequencing the most valuable type-strain genomes for metagenomic binning, comparative biology and taxonomic classification.</title>
        <authorList>
            <person name="Goeker M."/>
        </authorList>
    </citation>
    <scope>NUCLEOTIDE SEQUENCE [LARGE SCALE GENOMIC DNA]</scope>
    <source>
        <strain evidence="1 2">DSM 24696</strain>
    </source>
</reference>
<sequence>MSCINSDGKLTQSATALLEAVQNDKHTPESLAKELGVPLFKVRSSLRDMSSMGFVEQIEDAYVVSEGGKKLLNKNK</sequence>
<keyword evidence="1" id="KW-0238">DNA-binding</keyword>
<accession>A0A840QKC4</accession>